<keyword evidence="2" id="KW-1185">Reference proteome</keyword>
<evidence type="ECO:0000313" key="2">
    <source>
        <dbReference type="Proteomes" id="UP000829398"/>
    </source>
</evidence>
<dbReference type="EMBL" id="CM039174">
    <property type="protein sequence ID" value="KAH9756835.1"/>
    <property type="molecule type" value="Genomic_DNA"/>
</dbReference>
<protein>
    <submittedName>
        <fullName evidence="1">RRM 2 domain-containing protein</fullName>
    </submittedName>
</protein>
<accession>A0ACB8KR84</accession>
<proteinExistence type="predicted"/>
<sequence length="295" mass="34094">MTSFASSACSLNPNAQPFKPQPKQPFSETFIIPHAPVMTCHRRLSCKPKCFYQPKPPVWCSHSANVVPPYNNDNVKAKVAVTRPLTMRGKVVGHKRNLKWAPKNRDDVYGAMLGENTTLMIRNIPNNLKRPDLLHILDNHCRVEYLKSKWHCKSEFDFLYLPMDFRRRANLGYAFVNFTTSAGALRFWKAFDKYKWEAEAPGNKKMCEIACADIQGRDALEKHFERFKFYCHTDGYLPVILSPPRDGWNYSKPIIVGKRFDVAAAPPLYFDRKFRSKSKSKSKPKLTRRKFKGLS</sequence>
<gene>
    <name evidence="1" type="ORF">KPL71_016209</name>
</gene>
<organism evidence="1 2">
    <name type="scientific">Citrus sinensis</name>
    <name type="common">Sweet orange</name>
    <name type="synonym">Citrus aurantium var. sinensis</name>
    <dbReference type="NCBI Taxonomy" id="2711"/>
    <lineage>
        <taxon>Eukaryota</taxon>
        <taxon>Viridiplantae</taxon>
        <taxon>Streptophyta</taxon>
        <taxon>Embryophyta</taxon>
        <taxon>Tracheophyta</taxon>
        <taxon>Spermatophyta</taxon>
        <taxon>Magnoliopsida</taxon>
        <taxon>eudicotyledons</taxon>
        <taxon>Gunneridae</taxon>
        <taxon>Pentapetalae</taxon>
        <taxon>rosids</taxon>
        <taxon>malvids</taxon>
        <taxon>Sapindales</taxon>
        <taxon>Rutaceae</taxon>
        <taxon>Aurantioideae</taxon>
        <taxon>Citrus</taxon>
    </lineage>
</organism>
<evidence type="ECO:0000313" key="1">
    <source>
        <dbReference type="EMBL" id="KAH9756835.1"/>
    </source>
</evidence>
<name>A0ACB8KR84_CITSI</name>
<dbReference type="Proteomes" id="UP000829398">
    <property type="component" value="Chromosome 5"/>
</dbReference>
<reference evidence="2" key="1">
    <citation type="journal article" date="2023" name="Hortic. Res.">
        <title>A chromosome-level phased genome enabling allele-level studies in sweet orange: a case study on citrus Huanglongbing tolerance.</title>
        <authorList>
            <person name="Wu B."/>
            <person name="Yu Q."/>
            <person name="Deng Z."/>
            <person name="Duan Y."/>
            <person name="Luo F."/>
            <person name="Gmitter F. Jr."/>
        </authorList>
    </citation>
    <scope>NUCLEOTIDE SEQUENCE [LARGE SCALE GENOMIC DNA]</scope>
    <source>
        <strain evidence="2">cv. Valencia</strain>
    </source>
</reference>
<comment type="caution">
    <text evidence="1">The sequence shown here is derived from an EMBL/GenBank/DDBJ whole genome shotgun (WGS) entry which is preliminary data.</text>
</comment>